<gene>
    <name evidence="10" type="ORF">DFP88_11010</name>
</gene>
<sequence>MVNLLATKDPTDAQGDMRLREIEHRHSNLMQIVSGLLRSRERMADHDETREAFRYATDLLHAVSTLNRLSAKESGGSVSDHLNSLSKQWRAICDDRIAIILRCGNLGPLSQSEKVVVGLLAQELVFNAIKHAFPDGRRGDIKVFVSCQEDQTALLIVEDDGIGLAGGVREASMQRKESRGMGLLAHLTSVIKGTMIAEAPTSRGHRVSITWPLRAD</sequence>
<evidence type="ECO:0000256" key="2">
    <source>
        <dbReference type="ARBA" id="ARBA00012438"/>
    </source>
</evidence>
<organism evidence="10 11">
    <name type="scientific">Pseudoroseicyclus aestuarii</name>
    <dbReference type="NCBI Taxonomy" id="1795041"/>
    <lineage>
        <taxon>Bacteria</taxon>
        <taxon>Pseudomonadati</taxon>
        <taxon>Pseudomonadota</taxon>
        <taxon>Alphaproteobacteria</taxon>
        <taxon>Rhodobacterales</taxon>
        <taxon>Paracoccaceae</taxon>
        <taxon>Pseudoroseicyclus</taxon>
    </lineage>
</organism>
<dbReference type="InterPro" id="IPR011495">
    <property type="entry name" value="Sig_transdc_His_kin_sub2_dim/P"/>
</dbReference>
<feature type="domain" description="Signal transduction histidine kinase subgroup 2 dimerisation and phosphoacceptor" evidence="9">
    <location>
        <begin position="21"/>
        <end position="69"/>
    </location>
</feature>
<dbReference type="PANTHER" id="PTHR41523:SF8">
    <property type="entry name" value="ETHYLENE RESPONSE SENSOR PROTEIN"/>
    <property type="match status" value="1"/>
</dbReference>
<dbReference type="PANTHER" id="PTHR41523">
    <property type="entry name" value="TWO-COMPONENT SYSTEM SENSOR PROTEIN"/>
    <property type="match status" value="1"/>
</dbReference>
<dbReference type="Proteomes" id="UP000248311">
    <property type="component" value="Unassembled WGS sequence"/>
</dbReference>
<evidence type="ECO:0000256" key="3">
    <source>
        <dbReference type="ARBA" id="ARBA00022553"/>
    </source>
</evidence>
<dbReference type="InterPro" id="IPR036890">
    <property type="entry name" value="HATPase_C_sf"/>
</dbReference>
<dbReference type="GO" id="GO:0004673">
    <property type="term" value="F:protein histidine kinase activity"/>
    <property type="evidence" value="ECO:0007669"/>
    <property type="project" value="UniProtKB-EC"/>
</dbReference>
<feature type="domain" description="Histidine kinase/HSP90-like ATPase" evidence="8">
    <location>
        <begin position="120"/>
        <end position="214"/>
    </location>
</feature>
<evidence type="ECO:0000313" key="11">
    <source>
        <dbReference type="Proteomes" id="UP000248311"/>
    </source>
</evidence>
<keyword evidence="7" id="KW-0067">ATP-binding</keyword>
<comment type="caution">
    <text evidence="10">The sequence shown here is derived from an EMBL/GenBank/DDBJ whole genome shotgun (WGS) entry which is preliminary data.</text>
</comment>
<evidence type="ECO:0000256" key="6">
    <source>
        <dbReference type="ARBA" id="ARBA00022777"/>
    </source>
</evidence>
<dbReference type="EC" id="2.7.13.3" evidence="2"/>
<dbReference type="AlphaFoldDB" id="A0A318SYN7"/>
<evidence type="ECO:0000259" key="8">
    <source>
        <dbReference type="Pfam" id="PF02518"/>
    </source>
</evidence>
<evidence type="ECO:0000256" key="1">
    <source>
        <dbReference type="ARBA" id="ARBA00000085"/>
    </source>
</evidence>
<evidence type="ECO:0000256" key="7">
    <source>
        <dbReference type="ARBA" id="ARBA00022840"/>
    </source>
</evidence>
<proteinExistence type="predicted"/>
<dbReference type="SUPFAM" id="SSF55874">
    <property type="entry name" value="ATPase domain of HSP90 chaperone/DNA topoisomerase II/histidine kinase"/>
    <property type="match status" value="1"/>
</dbReference>
<dbReference type="EMBL" id="QJTE01000010">
    <property type="protein sequence ID" value="PYE80847.1"/>
    <property type="molecule type" value="Genomic_DNA"/>
</dbReference>
<comment type="catalytic activity">
    <reaction evidence="1">
        <text>ATP + protein L-histidine = ADP + protein N-phospho-L-histidine.</text>
        <dbReference type="EC" id="2.7.13.3"/>
    </reaction>
</comment>
<evidence type="ECO:0000313" key="10">
    <source>
        <dbReference type="EMBL" id="PYE80847.1"/>
    </source>
</evidence>
<dbReference type="RefSeq" id="WP_146227532.1">
    <property type="nucleotide sequence ID" value="NZ_QJTE01000010.1"/>
</dbReference>
<evidence type="ECO:0000256" key="5">
    <source>
        <dbReference type="ARBA" id="ARBA00022741"/>
    </source>
</evidence>
<keyword evidence="11" id="KW-1185">Reference proteome</keyword>
<accession>A0A318SYN7</accession>
<name>A0A318SYN7_9RHOB</name>
<evidence type="ECO:0000256" key="4">
    <source>
        <dbReference type="ARBA" id="ARBA00022679"/>
    </source>
</evidence>
<reference evidence="10 11" key="1">
    <citation type="submission" date="2018-06" db="EMBL/GenBank/DDBJ databases">
        <title>Genomic Encyclopedia of Type Strains, Phase III (KMG-III): the genomes of soil and plant-associated and newly described type strains.</title>
        <authorList>
            <person name="Whitman W."/>
        </authorList>
    </citation>
    <scope>NUCLEOTIDE SEQUENCE [LARGE SCALE GENOMIC DNA]</scope>
    <source>
        <strain evidence="10 11">CECT 9025</strain>
    </source>
</reference>
<dbReference type="GO" id="GO:0005524">
    <property type="term" value="F:ATP binding"/>
    <property type="evidence" value="ECO:0007669"/>
    <property type="project" value="UniProtKB-KW"/>
</dbReference>
<dbReference type="Pfam" id="PF07568">
    <property type="entry name" value="HisKA_2"/>
    <property type="match status" value="1"/>
</dbReference>
<protein>
    <recommendedName>
        <fullName evidence="2">histidine kinase</fullName>
        <ecNumber evidence="2">2.7.13.3</ecNumber>
    </recommendedName>
</protein>
<keyword evidence="3" id="KW-0597">Phosphoprotein</keyword>
<keyword evidence="4" id="KW-0808">Transferase</keyword>
<keyword evidence="6 10" id="KW-0418">Kinase</keyword>
<keyword evidence="5" id="KW-0547">Nucleotide-binding</keyword>
<evidence type="ECO:0000259" key="9">
    <source>
        <dbReference type="Pfam" id="PF07568"/>
    </source>
</evidence>
<dbReference type="InterPro" id="IPR003594">
    <property type="entry name" value="HATPase_dom"/>
</dbReference>
<dbReference type="Pfam" id="PF02518">
    <property type="entry name" value="HATPase_c"/>
    <property type="match status" value="1"/>
</dbReference>
<dbReference type="OrthoDB" id="9816309at2"/>
<dbReference type="Gene3D" id="3.30.565.10">
    <property type="entry name" value="Histidine kinase-like ATPase, C-terminal domain"/>
    <property type="match status" value="1"/>
</dbReference>